<protein>
    <recommendedName>
        <fullName evidence="3">Thioredoxin domain-containing protein</fullName>
    </recommendedName>
</protein>
<dbReference type="Gene3D" id="3.40.30.10">
    <property type="entry name" value="Glutaredoxin"/>
    <property type="match status" value="1"/>
</dbReference>
<comment type="similarity">
    <text evidence="1">Belongs to the SCO1/2 family.</text>
</comment>
<keyword evidence="2" id="KW-0186">Copper</keyword>
<evidence type="ECO:0000256" key="2">
    <source>
        <dbReference type="ARBA" id="ARBA00023008"/>
    </source>
</evidence>
<proteinExistence type="inferred from homology"/>
<dbReference type="Pfam" id="PF02630">
    <property type="entry name" value="SCO1-SenC"/>
    <property type="match status" value="1"/>
</dbReference>
<feature type="domain" description="Thioredoxin" evidence="3">
    <location>
        <begin position="38"/>
        <end position="200"/>
    </location>
</feature>
<dbReference type="CDD" id="cd02968">
    <property type="entry name" value="SCO"/>
    <property type="match status" value="1"/>
</dbReference>
<dbReference type="InterPro" id="IPR003782">
    <property type="entry name" value="SCO1/SenC"/>
</dbReference>
<dbReference type="InterPro" id="IPR036249">
    <property type="entry name" value="Thioredoxin-like_sf"/>
</dbReference>
<evidence type="ECO:0000313" key="4">
    <source>
        <dbReference type="EMBL" id="SVA48317.1"/>
    </source>
</evidence>
<reference evidence="4" key="1">
    <citation type="submission" date="2018-05" db="EMBL/GenBank/DDBJ databases">
        <authorList>
            <person name="Lanie J.A."/>
            <person name="Ng W.-L."/>
            <person name="Kazmierczak K.M."/>
            <person name="Andrzejewski T.M."/>
            <person name="Davidsen T.M."/>
            <person name="Wayne K.J."/>
            <person name="Tettelin H."/>
            <person name="Glass J.I."/>
            <person name="Rusch D."/>
            <person name="Podicherti R."/>
            <person name="Tsui H.-C.T."/>
            <person name="Winkler M.E."/>
        </authorList>
    </citation>
    <scope>NUCLEOTIDE SEQUENCE</scope>
</reference>
<gene>
    <name evidence="4" type="ORF">METZ01_LOCUS101171</name>
</gene>
<organism evidence="4">
    <name type="scientific">marine metagenome</name>
    <dbReference type="NCBI Taxonomy" id="408172"/>
    <lineage>
        <taxon>unclassified sequences</taxon>
        <taxon>metagenomes</taxon>
        <taxon>ecological metagenomes</taxon>
    </lineage>
</organism>
<dbReference type="FunFam" id="3.40.30.10:FF:000013">
    <property type="entry name" value="Blast:Protein SCO1 homolog, mitochondrial"/>
    <property type="match status" value="1"/>
</dbReference>
<accession>A0A381W8P3</accession>
<dbReference type="InterPro" id="IPR013766">
    <property type="entry name" value="Thioredoxin_domain"/>
</dbReference>
<dbReference type="AlphaFoldDB" id="A0A381W8P3"/>
<dbReference type="PANTHER" id="PTHR12151:SF25">
    <property type="entry name" value="LINALOOL DEHYDRATASE_ISOMERASE DOMAIN-CONTAINING PROTEIN"/>
    <property type="match status" value="1"/>
</dbReference>
<dbReference type="EMBL" id="UINC01010902">
    <property type="protein sequence ID" value="SVA48317.1"/>
    <property type="molecule type" value="Genomic_DNA"/>
</dbReference>
<dbReference type="PROSITE" id="PS51352">
    <property type="entry name" value="THIOREDOXIN_2"/>
    <property type="match status" value="1"/>
</dbReference>
<sequence>MYVQKILILFIFLVSTVFSNVQEISAAGNSAGSQKPLRFYENRGGDFELTGPDGKELSSESFRGKVILIYFGYTYCPDVCPMSLSHLKVGMLNLKEQAKDVQVLFISIDPERDTPEKLKEYVPYFYPTFIGLTGSVNDIAEVARQYGAGYFKQYVESVEGYFMAHTDAVFLVDQQGRYRGRYKTKWDMDKLVADIQWLLSN</sequence>
<dbReference type="PANTHER" id="PTHR12151">
    <property type="entry name" value="ELECTRON TRANSPORT PROTIN SCO1/SENC FAMILY MEMBER"/>
    <property type="match status" value="1"/>
</dbReference>
<name>A0A381W8P3_9ZZZZ</name>
<evidence type="ECO:0000256" key="1">
    <source>
        <dbReference type="ARBA" id="ARBA00010996"/>
    </source>
</evidence>
<evidence type="ECO:0000259" key="3">
    <source>
        <dbReference type="PROSITE" id="PS51352"/>
    </source>
</evidence>
<dbReference type="SUPFAM" id="SSF52833">
    <property type="entry name" value="Thioredoxin-like"/>
    <property type="match status" value="1"/>
</dbReference>